<feature type="coiled-coil region" evidence="2">
    <location>
        <begin position="5"/>
        <end position="58"/>
    </location>
</feature>
<name>A0ABT3PP92_9BACT</name>
<accession>A0ABT3PP92</accession>
<dbReference type="Pfam" id="PF05065">
    <property type="entry name" value="Phage_capsid"/>
    <property type="match status" value="1"/>
</dbReference>
<dbReference type="Gene3D" id="3.30.2400.10">
    <property type="entry name" value="Major capsid protein gp5"/>
    <property type="match status" value="1"/>
</dbReference>
<evidence type="ECO:0000259" key="3">
    <source>
        <dbReference type="Pfam" id="PF05065"/>
    </source>
</evidence>
<dbReference type="Proteomes" id="UP001207918">
    <property type="component" value="Unassembled WGS sequence"/>
</dbReference>
<dbReference type="RefSeq" id="WP_265766463.1">
    <property type="nucleotide sequence ID" value="NZ_JAGGJA010000008.1"/>
</dbReference>
<proteinExistence type="predicted"/>
<dbReference type="InterPro" id="IPR054612">
    <property type="entry name" value="Phage_capsid-like_C"/>
</dbReference>
<keyword evidence="5" id="KW-1185">Reference proteome</keyword>
<feature type="domain" description="Phage capsid-like C-terminal" evidence="3">
    <location>
        <begin position="132"/>
        <end position="382"/>
    </location>
</feature>
<comment type="caution">
    <text evidence="4">The sequence shown here is derived from an EMBL/GenBank/DDBJ whole genome shotgun (WGS) entry which is preliminary data.</text>
</comment>
<dbReference type="SUPFAM" id="SSF56563">
    <property type="entry name" value="Major capsid protein gp5"/>
    <property type="match status" value="1"/>
</dbReference>
<evidence type="ECO:0000256" key="1">
    <source>
        <dbReference type="ARBA" id="ARBA00004328"/>
    </source>
</evidence>
<protein>
    <submittedName>
        <fullName evidence="4">Phage major capsid protein</fullName>
    </submittedName>
</protein>
<dbReference type="EMBL" id="JAGGJA010000008">
    <property type="protein sequence ID" value="MCW9707673.1"/>
    <property type="molecule type" value="Genomic_DNA"/>
</dbReference>
<comment type="subcellular location">
    <subcellularLocation>
        <location evidence="1">Virion</location>
    </subcellularLocation>
</comment>
<reference evidence="4 5" key="1">
    <citation type="submission" date="2021-03" db="EMBL/GenBank/DDBJ databases">
        <title>Aliifodinibius sp. nov., a new bacterium isolated from saline soil.</title>
        <authorList>
            <person name="Galisteo C."/>
            <person name="De La Haba R."/>
            <person name="Sanchez-Porro C."/>
            <person name="Ventosa A."/>
        </authorList>
    </citation>
    <scope>NUCLEOTIDE SEQUENCE [LARGE SCALE GENOMIC DNA]</scope>
    <source>
        <strain evidence="4 5">1BSP15-2V2</strain>
    </source>
</reference>
<dbReference type="InterPro" id="IPR024455">
    <property type="entry name" value="Phage_capsid"/>
</dbReference>
<organism evidence="4 5">
    <name type="scientific">Fodinibius salsisoli</name>
    <dbReference type="NCBI Taxonomy" id="2820877"/>
    <lineage>
        <taxon>Bacteria</taxon>
        <taxon>Pseudomonadati</taxon>
        <taxon>Balneolota</taxon>
        <taxon>Balneolia</taxon>
        <taxon>Balneolales</taxon>
        <taxon>Balneolaceae</taxon>
        <taxon>Fodinibius</taxon>
    </lineage>
</organism>
<sequence length="385" mass="43270">MRKTLREIKTEMNDKLNEMTQHNESNNVEAYNSAEKEFKELEKKYNEAKKDREINDDNYEKIGSNNLNQEIQMNDNKKKTKLYNSADRLYTPSNSDIQLEDALTAIVDKPITDEQKDFINNSVTSDNYELSEVVSSQIIDRVRKKNKLIQAGALTAQVDNNTKYITVDSTPNAVFHEELVEETADTGDHFGSIKVDSNTVMSHFVVSREMMQDSRNGGDALSLALTNSLSNAIMEKSYTASGSAEPSALNSKVTQTQTYSGSVTHGEFVKANRQLIEQNVEQENVSFIYSPATWEDISLSTDNNGRYQDAPSTIRDVPTFTDANLSNGTAYVGDASNLIYAFQMNVTLEKYNSVTANRFGTTWLAVARYDLLHLDPSSFVRIESQ</sequence>
<evidence type="ECO:0000256" key="2">
    <source>
        <dbReference type="SAM" id="Coils"/>
    </source>
</evidence>
<evidence type="ECO:0000313" key="4">
    <source>
        <dbReference type="EMBL" id="MCW9707673.1"/>
    </source>
</evidence>
<keyword evidence="2" id="KW-0175">Coiled coil</keyword>
<evidence type="ECO:0000313" key="5">
    <source>
        <dbReference type="Proteomes" id="UP001207918"/>
    </source>
</evidence>
<dbReference type="NCBIfam" id="TIGR01554">
    <property type="entry name" value="major_cap_HK97"/>
    <property type="match status" value="1"/>
</dbReference>
<dbReference type="Gene3D" id="3.30.2320.10">
    <property type="entry name" value="hypothetical protein PF0899 domain"/>
    <property type="match status" value="1"/>
</dbReference>
<gene>
    <name evidence="4" type="ORF">J6I44_12470</name>
</gene>